<dbReference type="Pfam" id="PF13614">
    <property type="entry name" value="AAA_31"/>
    <property type="match status" value="1"/>
</dbReference>
<dbReference type="PANTHER" id="PTHR13696">
    <property type="entry name" value="P-LOOP CONTAINING NUCLEOSIDE TRIPHOSPHATE HYDROLASE"/>
    <property type="match status" value="1"/>
</dbReference>
<evidence type="ECO:0000313" key="2">
    <source>
        <dbReference type="EMBL" id="MFC3658475.1"/>
    </source>
</evidence>
<dbReference type="CDD" id="cd02042">
    <property type="entry name" value="ParAB_family"/>
    <property type="match status" value="1"/>
</dbReference>
<accession>A0ABV7UNG8</accession>
<dbReference type="EMBL" id="JBHRYF010000001">
    <property type="protein sequence ID" value="MFC3658475.1"/>
    <property type="molecule type" value="Genomic_DNA"/>
</dbReference>
<dbReference type="Gene3D" id="3.40.50.300">
    <property type="entry name" value="P-loop containing nucleotide triphosphate hydrolases"/>
    <property type="match status" value="1"/>
</dbReference>
<organism evidence="2 3">
    <name type="scientific">Luteimonas notoginsengisoli</name>
    <dbReference type="NCBI Taxonomy" id="1578200"/>
    <lineage>
        <taxon>Bacteria</taxon>
        <taxon>Pseudomonadati</taxon>
        <taxon>Pseudomonadota</taxon>
        <taxon>Gammaproteobacteria</taxon>
        <taxon>Lysobacterales</taxon>
        <taxon>Lysobacteraceae</taxon>
        <taxon>Luteimonas</taxon>
    </lineage>
</organism>
<dbReference type="SUPFAM" id="SSF52540">
    <property type="entry name" value="P-loop containing nucleoside triphosphate hydrolases"/>
    <property type="match status" value="1"/>
</dbReference>
<dbReference type="PANTHER" id="PTHR13696:SF69">
    <property type="entry name" value="PLASMID PARTITIONING PROTEIN-RELATED"/>
    <property type="match status" value="1"/>
</dbReference>
<comment type="caution">
    <text evidence="2">The sequence shown here is derived from an EMBL/GenBank/DDBJ whole genome shotgun (WGS) entry which is preliminary data.</text>
</comment>
<dbReference type="RefSeq" id="WP_386705175.1">
    <property type="nucleotide sequence ID" value="NZ_JBHRYF010000001.1"/>
</dbReference>
<gene>
    <name evidence="2" type="ORF">ACFOM9_00080</name>
</gene>
<evidence type="ECO:0000259" key="1">
    <source>
        <dbReference type="Pfam" id="PF13614"/>
    </source>
</evidence>
<dbReference type="Proteomes" id="UP001595724">
    <property type="component" value="Unassembled WGS sequence"/>
</dbReference>
<feature type="domain" description="AAA" evidence="1">
    <location>
        <begin position="1"/>
        <end position="172"/>
    </location>
</feature>
<dbReference type="InterPro" id="IPR025669">
    <property type="entry name" value="AAA_dom"/>
</dbReference>
<evidence type="ECO:0000313" key="3">
    <source>
        <dbReference type="Proteomes" id="UP001595724"/>
    </source>
</evidence>
<protein>
    <submittedName>
        <fullName evidence="2">ParA family protein</fullName>
    </submittedName>
</protein>
<proteinExistence type="predicted"/>
<sequence>MQIWAIANQKGGVGKTTTSLCLARGLAQSGQRLLLVDLDPHASLTRAFAVPSTPPPAGSHDLFTGGGASLASLARGTDIKGLDLIAAQPALATLERRGATQPGLGLALGRALHAVQSLYDHVLLDCPPTLGLLMVNALAAADRLVVPTQTDPLALHGLADMLRTAAMVERSRRRPLPQHVLPTLYDRRTKSGVHSLEQLHAQYEGRVWPEAVPMDTRLRDACALTAVASPGGRGADAYARALRWLLKQVEPAQRKAA</sequence>
<reference evidence="3" key="1">
    <citation type="journal article" date="2019" name="Int. J. Syst. Evol. Microbiol.">
        <title>The Global Catalogue of Microorganisms (GCM) 10K type strain sequencing project: providing services to taxonomists for standard genome sequencing and annotation.</title>
        <authorList>
            <consortium name="The Broad Institute Genomics Platform"/>
            <consortium name="The Broad Institute Genome Sequencing Center for Infectious Disease"/>
            <person name="Wu L."/>
            <person name="Ma J."/>
        </authorList>
    </citation>
    <scope>NUCLEOTIDE SEQUENCE [LARGE SCALE GENOMIC DNA]</scope>
    <source>
        <strain evidence="3">KCTC 42211</strain>
    </source>
</reference>
<dbReference type="InterPro" id="IPR027417">
    <property type="entry name" value="P-loop_NTPase"/>
</dbReference>
<keyword evidence="3" id="KW-1185">Reference proteome</keyword>
<name>A0ABV7UNG8_9GAMM</name>
<dbReference type="InterPro" id="IPR050678">
    <property type="entry name" value="DNA_Partitioning_ATPase"/>
</dbReference>